<dbReference type="GO" id="GO:1990112">
    <property type="term" value="C:RQC complex"/>
    <property type="evidence" value="ECO:0007669"/>
    <property type="project" value="UniProtKB-UniRule"/>
</dbReference>
<comment type="function">
    <text evidence="16">E3 ubiquitin-protein ligase. Component of the ribosome quality control complex (RQC), a ribosome-associated complex that mediates ubiquitination and extraction of incompletely synthesized nascent chains for proteasomal degradation.</text>
</comment>
<keyword evidence="9 16" id="KW-0479">Metal-binding</keyword>
<dbReference type="GO" id="GO:0061630">
    <property type="term" value="F:ubiquitin protein ligase activity"/>
    <property type="evidence" value="ECO:0007669"/>
    <property type="project" value="UniProtKB-UniRule"/>
</dbReference>
<gene>
    <name evidence="18" type="ORF">BKCO1_800095</name>
</gene>
<comment type="subcellular location">
    <subcellularLocation>
        <location evidence="2">Cytoplasm</location>
        <location evidence="2">Cytosol</location>
    </subcellularLocation>
</comment>
<evidence type="ECO:0000256" key="6">
    <source>
        <dbReference type="ARBA" id="ARBA00017157"/>
    </source>
</evidence>
<dbReference type="InterPro" id="IPR054476">
    <property type="entry name" value="Ltn1_N"/>
</dbReference>
<dbReference type="GO" id="GO:0005829">
    <property type="term" value="C:cytosol"/>
    <property type="evidence" value="ECO:0007669"/>
    <property type="project" value="UniProtKB-SubCell"/>
</dbReference>
<keyword evidence="13 16" id="KW-0862">Zinc</keyword>
<dbReference type="PROSITE" id="PS50089">
    <property type="entry name" value="ZF_RING_2"/>
    <property type="match status" value="1"/>
</dbReference>
<evidence type="ECO:0000313" key="19">
    <source>
        <dbReference type="Proteomes" id="UP000183809"/>
    </source>
</evidence>
<comment type="similarity">
    <text evidence="4 16">Belongs to the LTN1 family.</text>
</comment>
<dbReference type="CDD" id="cd16491">
    <property type="entry name" value="RING-CH-C4HC3_LTN1"/>
    <property type="match status" value="1"/>
</dbReference>
<evidence type="ECO:0000259" key="17">
    <source>
        <dbReference type="PROSITE" id="PS50089"/>
    </source>
</evidence>
<sequence>MSKKAKSQASSSRAAAGGGGGFGFGSGASFSAFGASASPLSYVSEPPDLSSISDANTVVAFKNLSKKDSTTKAKALEDLQSTVTSAGAPVEEAVLEAWVQIYPRTSIDTARRVRQLAHTVQGQIAAACGKRIARHMPKVVGAWLAGLYDNDKSVSLAAQASFKSVFSTPEKMHNVRKAFQQQILEYCRNVIDKETSSTLSDERNTSADDAEGKYNRVIASSIAVIASLLTELSAEELAKEQSSYEEAIQDNKLWDFASYSDPAVRRAIHRLLRTCMAKQRDVYSSNLPTISKAYLANALNSDQTGSAYEFSETLVALTKISPTVWTEHYTSKKTPVTRRLRQFLKRGSQGGPREYWENVSKILSSLPKEVLPSDSAEAIEVLNAIRSGIISKDEPRMNISAAYTTYFSVTAALSARFSEEEQHRLLAEMVLPLVLQYIKPSQDTATWAVPAPQAAGLISQSLAIPTMPLVLEAQWGRVTDVLIEDMKTSQPAQAKDYETSQNQVGDEGQRWAAVASKLLEISSSQAVRERLAKSSLQVLKEAFELLRSRSGKPYGAAGVVEAMLKSFKPFLFEDSECSELLTSFIKDDLPSLFLSPSSSKLASILRAYNDRPDFEDVWRKTLKTCLDEAEPQAKLTALAQLLSSLDPQSQIAVVNPELQSFILERFRLSIQGQTDWGFPSQLLKGSSILADDTVDMVLADLTQSLSISTQAQNALQGLSNVVQYSPDIVRKYVPTPGGSVLLQKLVSITENPNDEVAEQASSLENRIKATLSDSNSKAALKSSIFDVISRGLVDAAADSVSPSTLVELARDLFSDSAMEKEELSENLLPPHHVWEVALKRFLDVPPHPTFAITNPLGGSVYLVEPNQRTAKIPRDSEGFSPALRMAAYTARLLTKAPISEHLPSERKAQLYRQLLLTVQLANDNVSRATSNDIFSLYNTHTENDVFEVVADVQALINDWIQKSGSSWSGDDGSEHFFIHDAWNTLRQASNGLSSEAFYNARAYATTIFELIEMHGWSSKETANMEGHLKEIRRSDDTLLVAAFLYGHSTPLASHGSASRMCNELIAQLTGHNISQDVQGGLKQLVLLNVIVANQDGITDTIAKQRLIFFVKHMTEWLDLRGDEAITHPVRAEVYRAFSLLLPLMKDIYGEHWEDILNSLIAFWSTAGRFKDQSLGYEEAIPCIHASLKLYSTLKVLQADEDPNEDLVEIWKYSQPQISKALIELLKQSEGLDDYNHQPLKIVNEILSRQISSISVTQLENTEELFPLLVTESSSVQQAAFDILHRQIPAAQEEISINAALEKQTVRLPDELLSLVLEAPSQSAIESWDFNRVMPLSLRGYLFSWLLIFDHFTNSSYKVKTDYIEHLQKEGHVPQLLDLLAEFLGHTKGKPVDISKFNLAQYDPHAADTPLADARYLAAHLYFLALQHLPSLAKSWWIDCKSRQTVLAVESWTERFVSPHIVAAALAAVSEWANSADNAASDEALTVKVNALGKEITAGYEVDEQFMTIVVRLPANYPLAPVVVEGVNRVAVSEQKWQSWLRNCQGVVTWSNGNLVDGLISWRRNVVGTLKGQTECAICYSIISADKQLPSKRCSTCKNLFHTSCLYKWFKSSNGSSCPLCRNPFNYG</sequence>
<dbReference type="SMART" id="SM01197">
    <property type="entry name" value="FANCL_C"/>
    <property type="match status" value="1"/>
</dbReference>
<dbReference type="InterPro" id="IPR011989">
    <property type="entry name" value="ARM-like"/>
</dbReference>
<accession>A0A1J9S949</accession>
<dbReference type="Gene3D" id="3.30.40.10">
    <property type="entry name" value="Zinc/RING finger domain, C3HC4 (zinc finger)"/>
    <property type="match status" value="1"/>
</dbReference>
<dbReference type="InterPro" id="IPR011016">
    <property type="entry name" value="Znf_RING-CH"/>
</dbReference>
<evidence type="ECO:0000256" key="8">
    <source>
        <dbReference type="ARBA" id="ARBA00022679"/>
    </source>
</evidence>
<evidence type="ECO:0000256" key="11">
    <source>
        <dbReference type="ARBA" id="ARBA00022771"/>
    </source>
</evidence>
<evidence type="ECO:0000256" key="5">
    <source>
        <dbReference type="ARBA" id="ARBA00012483"/>
    </source>
</evidence>
<dbReference type="GO" id="GO:0072344">
    <property type="term" value="P:rescue of stalled ribosome"/>
    <property type="evidence" value="ECO:0007669"/>
    <property type="project" value="UniProtKB-UniRule"/>
</dbReference>
<feature type="domain" description="RING-type" evidence="17">
    <location>
        <begin position="1575"/>
        <end position="1621"/>
    </location>
</feature>
<dbReference type="SMART" id="SM00744">
    <property type="entry name" value="RINGv"/>
    <property type="match status" value="1"/>
</dbReference>
<evidence type="ECO:0000256" key="15">
    <source>
        <dbReference type="PROSITE-ProRule" id="PRU00175"/>
    </source>
</evidence>
<evidence type="ECO:0000256" key="2">
    <source>
        <dbReference type="ARBA" id="ARBA00004514"/>
    </source>
</evidence>
<dbReference type="Pfam" id="PF22958">
    <property type="entry name" value="Ltn1_1st"/>
    <property type="match status" value="1"/>
</dbReference>
<dbReference type="STRING" id="236234.A0A1J9S949"/>
<dbReference type="InterPro" id="IPR013083">
    <property type="entry name" value="Znf_RING/FYVE/PHD"/>
</dbReference>
<keyword evidence="19" id="KW-1185">Reference proteome</keyword>
<evidence type="ECO:0000256" key="3">
    <source>
        <dbReference type="ARBA" id="ARBA00004906"/>
    </source>
</evidence>
<dbReference type="RefSeq" id="XP_020133272.1">
    <property type="nucleotide sequence ID" value="XM_020279439.1"/>
</dbReference>
<dbReference type="SUPFAM" id="SSF57850">
    <property type="entry name" value="RING/U-box"/>
    <property type="match status" value="1"/>
</dbReference>
<keyword evidence="8 16" id="KW-0808">Transferase</keyword>
<dbReference type="GO" id="GO:1990116">
    <property type="term" value="P:ribosome-associated ubiquitin-dependent protein catabolic process"/>
    <property type="evidence" value="ECO:0007669"/>
    <property type="project" value="UniProtKB-UniRule"/>
</dbReference>
<dbReference type="GeneID" id="31019702"/>
<comment type="catalytic activity">
    <reaction evidence="1 16">
        <text>S-ubiquitinyl-[E2 ubiquitin-conjugating enzyme]-L-cysteine + [acceptor protein]-L-lysine = [E2 ubiquitin-conjugating enzyme]-L-cysteine + N(6)-ubiquitinyl-[acceptor protein]-L-lysine.</text>
        <dbReference type="EC" id="2.3.2.27"/>
    </reaction>
</comment>
<dbReference type="GO" id="GO:0043023">
    <property type="term" value="F:ribosomal large subunit binding"/>
    <property type="evidence" value="ECO:0007669"/>
    <property type="project" value="TreeGrafter"/>
</dbReference>
<keyword evidence="12 16" id="KW-0833">Ubl conjugation pathway</keyword>
<keyword evidence="10" id="KW-0677">Repeat</keyword>
<dbReference type="PANTHER" id="PTHR12389">
    <property type="entry name" value="ZINC FINGER PROTEIN 294"/>
    <property type="match status" value="1"/>
</dbReference>
<dbReference type="SUPFAM" id="SSF48371">
    <property type="entry name" value="ARM repeat"/>
    <property type="match status" value="1"/>
</dbReference>
<evidence type="ECO:0000256" key="16">
    <source>
        <dbReference type="RuleBase" id="RU367090"/>
    </source>
</evidence>
<evidence type="ECO:0000256" key="14">
    <source>
        <dbReference type="ARBA" id="ARBA00055150"/>
    </source>
</evidence>
<dbReference type="Pfam" id="PF13639">
    <property type="entry name" value="zf-RING_2"/>
    <property type="match status" value="1"/>
</dbReference>
<dbReference type="InterPro" id="IPR054477">
    <property type="entry name" value="LTN1_E3_ligase_6th"/>
</dbReference>
<proteinExistence type="inferred from homology"/>
<protein>
    <recommendedName>
        <fullName evidence="6 16">E3 ubiquitin-protein ligase listerin</fullName>
        <ecNumber evidence="5 16">2.3.2.27</ecNumber>
    </recommendedName>
    <alternativeName>
        <fullName evidence="16">RING-type E3 ubiquitin transferase listerin</fullName>
    </alternativeName>
</protein>
<comment type="pathway">
    <text evidence="3 16">Protein modification; protein ubiquitination.</text>
</comment>
<organism evidence="18 19">
    <name type="scientific">Diplodia corticola</name>
    <dbReference type="NCBI Taxonomy" id="236234"/>
    <lineage>
        <taxon>Eukaryota</taxon>
        <taxon>Fungi</taxon>
        <taxon>Dikarya</taxon>
        <taxon>Ascomycota</taxon>
        <taxon>Pezizomycotina</taxon>
        <taxon>Dothideomycetes</taxon>
        <taxon>Dothideomycetes incertae sedis</taxon>
        <taxon>Botryosphaeriales</taxon>
        <taxon>Botryosphaeriaceae</taxon>
        <taxon>Diplodia</taxon>
    </lineage>
</organism>
<dbReference type="GO" id="GO:0008270">
    <property type="term" value="F:zinc ion binding"/>
    <property type="evidence" value="ECO:0007669"/>
    <property type="project" value="UniProtKB-KW"/>
</dbReference>
<evidence type="ECO:0000256" key="13">
    <source>
        <dbReference type="ARBA" id="ARBA00022833"/>
    </source>
</evidence>
<dbReference type="FunFam" id="3.30.40.10:FF:000038">
    <property type="entry name" value="E3 ubiquitin-protein ligase listerin"/>
    <property type="match status" value="1"/>
</dbReference>
<dbReference type="Pfam" id="PF22999">
    <property type="entry name" value="LTN1_E3_ligase_6th"/>
    <property type="match status" value="1"/>
</dbReference>
<comment type="subunit">
    <text evidence="16">Component of the ribosome quality control complex (RQC).</text>
</comment>
<dbReference type="InterPro" id="IPR039804">
    <property type="entry name" value="RING-CH-C4HC3_LTN1"/>
</dbReference>
<name>A0A1J9S949_9PEZI</name>
<evidence type="ECO:0000313" key="18">
    <source>
        <dbReference type="EMBL" id="OJD37031.1"/>
    </source>
</evidence>
<comment type="function">
    <text evidence="14">E3 ubiquitin-protein ligase component of the ribosome quality control complex (RQC), a ribosome-associated complex that mediates ubiquitination and extraction of incompletely synthesized nascent chains for proteasomal degradation. Mediates ubiquitination of proteins derived from mRNAs lacking stop codons (non-stop proteins) and other translation arrest products induced by poly-lysine sequences and tandem rare codons. Ubiquitination leads to CDC48 recruitment for extraction and degradation of the incomplete translation product. May indirectly play a role in chromatin function and transcription.</text>
</comment>
<reference evidence="18 19" key="1">
    <citation type="submission" date="2016-10" db="EMBL/GenBank/DDBJ databases">
        <title>Proteomics and genomics reveal pathogen-plant mechanisms compatible with a hemibiotrophic lifestyle of Diplodia corticola.</title>
        <authorList>
            <person name="Fernandes I."/>
            <person name="De Jonge R."/>
            <person name="Van De Peer Y."/>
            <person name="Devreese B."/>
            <person name="Alves A."/>
            <person name="Esteves A.C."/>
        </authorList>
    </citation>
    <scope>NUCLEOTIDE SEQUENCE [LARGE SCALE GENOMIC DNA]</scope>
    <source>
        <strain evidence="18 19">CBS 112549</strain>
    </source>
</reference>
<dbReference type="Pfam" id="PF23009">
    <property type="entry name" value="UBC_like"/>
    <property type="match status" value="1"/>
</dbReference>
<dbReference type="Gene3D" id="1.25.10.10">
    <property type="entry name" value="Leucine-rich Repeat Variant"/>
    <property type="match status" value="1"/>
</dbReference>
<dbReference type="InterPro" id="IPR016024">
    <property type="entry name" value="ARM-type_fold"/>
</dbReference>
<dbReference type="EC" id="2.3.2.27" evidence="5 16"/>
<dbReference type="InterPro" id="IPR039795">
    <property type="entry name" value="LTN1/Rkr1"/>
</dbReference>
<evidence type="ECO:0000256" key="12">
    <source>
        <dbReference type="ARBA" id="ARBA00022786"/>
    </source>
</evidence>
<dbReference type="EMBL" id="MNUE01000008">
    <property type="protein sequence ID" value="OJD37031.1"/>
    <property type="molecule type" value="Genomic_DNA"/>
</dbReference>
<dbReference type="OrthoDB" id="6108at2759"/>
<dbReference type="PANTHER" id="PTHR12389:SF0">
    <property type="entry name" value="E3 UBIQUITIN-PROTEIN LIGASE LISTERIN"/>
    <property type="match status" value="1"/>
</dbReference>
<evidence type="ECO:0000256" key="4">
    <source>
        <dbReference type="ARBA" id="ARBA00007997"/>
    </source>
</evidence>
<dbReference type="GO" id="GO:0016567">
    <property type="term" value="P:protein ubiquitination"/>
    <property type="evidence" value="ECO:0007669"/>
    <property type="project" value="UniProtKB-UniPathway"/>
</dbReference>
<evidence type="ECO:0000256" key="7">
    <source>
        <dbReference type="ARBA" id="ARBA00022490"/>
    </source>
</evidence>
<comment type="caution">
    <text evidence="18">The sequence shown here is derived from an EMBL/GenBank/DDBJ whole genome shotgun (WGS) entry which is preliminary data.</text>
</comment>
<dbReference type="InterPro" id="IPR001841">
    <property type="entry name" value="Znf_RING"/>
</dbReference>
<dbReference type="UniPathway" id="UPA00143"/>
<dbReference type="Proteomes" id="UP000183809">
    <property type="component" value="Unassembled WGS sequence"/>
</dbReference>
<evidence type="ECO:0000256" key="1">
    <source>
        <dbReference type="ARBA" id="ARBA00000900"/>
    </source>
</evidence>
<evidence type="ECO:0000256" key="9">
    <source>
        <dbReference type="ARBA" id="ARBA00022723"/>
    </source>
</evidence>
<keyword evidence="11 15" id="KW-0863">Zinc-finger</keyword>
<dbReference type="InterPro" id="IPR054478">
    <property type="entry name" value="LTN1_UBC"/>
</dbReference>
<keyword evidence="7" id="KW-0963">Cytoplasm</keyword>
<evidence type="ECO:0000256" key="10">
    <source>
        <dbReference type="ARBA" id="ARBA00022737"/>
    </source>
</evidence>
<dbReference type="SMART" id="SM00184">
    <property type="entry name" value="RING"/>
    <property type="match status" value="1"/>
</dbReference>